<evidence type="ECO:0000313" key="2">
    <source>
        <dbReference type="Proteomes" id="UP001292094"/>
    </source>
</evidence>
<keyword evidence="2" id="KW-1185">Reference proteome</keyword>
<dbReference type="EMBL" id="JAWZYT010005150">
    <property type="protein sequence ID" value="KAK4291433.1"/>
    <property type="molecule type" value="Genomic_DNA"/>
</dbReference>
<dbReference type="Proteomes" id="UP001292094">
    <property type="component" value="Unassembled WGS sequence"/>
</dbReference>
<comment type="caution">
    <text evidence="1">The sequence shown here is derived from an EMBL/GenBank/DDBJ whole genome shotgun (WGS) entry which is preliminary data.</text>
</comment>
<reference evidence="1" key="1">
    <citation type="submission" date="2023-11" db="EMBL/GenBank/DDBJ databases">
        <title>Genome assemblies of two species of porcelain crab, Petrolisthes cinctipes and Petrolisthes manimaculis (Anomura: Porcellanidae).</title>
        <authorList>
            <person name="Angst P."/>
        </authorList>
    </citation>
    <scope>NUCLEOTIDE SEQUENCE</scope>
    <source>
        <strain evidence="1">PB745_02</strain>
        <tissue evidence="1">Gill</tissue>
    </source>
</reference>
<accession>A0AAE1NK65</accession>
<organism evidence="1 2">
    <name type="scientific">Petrolisthes manimaculis</name>
    <dbReference type="NCBI Taxonomy" id="1843537"/>
    <lineage>
        <taxon>Eukaryota</taxon>
        <taxon>Metazoa</taxon>
        <taxon>Ecdysozoa</taxon>
        <taxon>Arthropoda</taxon>
        <taxon>Crustacea</taxon>
        <taxon>Multicrustacea</taxon>
        <taxon>Malacostraca</taxon>
        <taxon>Eumalacostraca</taxon>
        <taxon>Eucarida</taxon>
        <taxon>Decapoda</taxon>
        <taxon>Pleocyemata</taxon>
        <taxon>Anomura</taxon>
        <taxon>Galatheoidea</taxon>
        <taxon>Porcellanidae</taxon>
        <taxon>Petrolisthes</taxon>
    </lineage>
</organism>
<proteinExistence type="predicted"/>
<name>A0AAE1NK65_9EUCA</name>
<gene>
    <name evidence="1" type="ORF">Pmani_035737</name>
</gene>
<evidence type="ECO:0000313" key="1">
    <source>
        <dbReference type="EMBL" id="KAK4291433.1"/>
    </source>
</evidence>
<dbReference type="AlphaFoldDB" id="A0AAE1NK65"/>
<protein>
    <submittedName>
        <fullName evidence="1">Uncharacterized protein</fullName>
    </submittedName>
</protein>
<sequence>MATNALCQKDQVVTVIADELIGSVLYVPTERIRLLSLLSVKNFCLSPGSPTVLLDCMTLELTLLTFLAHQPYTRDTK</sequence>